<evidence type="ECO:0000256" key="12">
    <source>
        <dbReference type="RuleBase" id="RU003357"/>
    </source>
</evidence>
<comment type="subcellular location">
    <subcellularLocation>
        <location evidence="1 11">Cell outer membrane</location>
        <topology evidence="1 11">Multi-pass membrane protein</topology>
    </subcellularLocation>
</comment>
<evidence type="ECO:0000256" key="5">
    <source>
        <dbReference type="ARBA" id="ARBA00022692"/>
    </source>
</evidence>
<feature type="signal peptide" evidence="14">
    <location>
        <begin position="1"/>
        <end position="32"/>
    </location>
</feature>
<comment type="caution">
    <text evidence="17">The sequence shown here is derived from an EMBL/GenBank/DDBJ whole genome shotgun (WGS) entry which is preliminary data.</text>
</comment>
<accession>A0ABT0BAA3</accession>
<keyword evidence="18" id="KW-1185">Reference proteome</keyword>
<dbReference type="RefSeq" id="WP_244017042.1">
    <property type="nucleotide sequence ID" value="NZ_JALHLF010000007.1"/>
</dbReference>
<evidence type="ECO:0000256" key="4">
    <source>
        <dbReference type="ARBA" id="ARBA00022496"/>
    </source>
</evidence>
<dbReference type="InterPro" id="IPR000531">
    <property type="entry name" value="Beta-barrel_TonB"/>
</dbReference>
<keyword evidence="17" id="KW-0675">Receptor</keyword>
<dbReference type="InterPro" id="IPR039426">
    <property type="entry name" value="TonB-dep_rcpt-like"/>
</dbReference>
<keyword evidence="2 11" id="KW-0813">Transport</keyword>
<dbReference type="InterPro" id="IPR036942">
    <property type="entry name" value="Beta-barrel_TonB_sf"/>
</dbReference>
<evidence type="ECO:0000256" key="3">
    <source>
        <dbReference type="ARBA" id="ARBA00022452"/>
    </source>
</evidence>
<dbReference type="Proteomes" id="UP001162881">
    <property type="component" value="Unassembled WGS sequence"/>
</dbReference>
<keyword evidence="4" id="KW-0410">Iron transport</keyword>
<evidence type="ECO:0000256" key="7">
    <source>
        <dbReference type="ARBA" id="ARBA00023065"/>
    </source>
</evidence>
<protein>
    <submittedName>
        <fullName evidence="17">TonB-dependent receptor</fullName>
    </submittedName>
</protein>
<keyword evidence="6" id="KW-0408">Iron</keyword>
<reference evidence="17" key="1">
    <citation type="submission" date="2022-03" db="EMBL/GenBank/DDBJ databases">
        <title>Identification of a novel bacterium isolated from mangrove sediments.</title>
        <authorList>
            <person name="Pan X."/>
        </authorList>
    </citation>
    <scope>NUCLEOTIDE SEQUENCE</scope>
    <source>
        <strain evidence="17">B1949</strain>
    </source>
</reference>
<evidence type="ECO:0000259" key="16">
    <source>
        <dbReference type="Pfam" id="PF07715"/>
    </source>
</evidence>
<comment type="similarity">
    <text evidence="11 12">Belongs to the TonB-dependent receptor family.</text>
</comment>
<feature type="region of interest" description="Disordered" evidence="13">
    <location>
        <begin position="30"/>
        <end position="54"/>
    </location>
</feature>
<name>A0ABT0BAA3_9SPHN</name>
<keyword evidence="7" id="KW-0406">Ion transport</keyword>
<feature type="chain" id="PRO_5047292839" evidence="14">
    <location>
        <begin position="33"/>
        <end position="808"/>
    </location>
</feature>
<dbReference type="Pfam" id="PF00593">
    <property type="entry name" value="TonB_dep_Rec_b-barrel"/>
    <property type="match status" value="1"/>
</dbReference>
<evidence type="ECO:0000313" key="17">
    <source>
        <dbReference type="EMBL" id="MCJ2181800.1"/>
    </source>
</evidence>
<sequence length="808" mass="86728">MARATITPARRTMTAIIALTTGLTGAASLAQAQTTSTPPAADAPARGGASNGASDGASIPEIIVTAQFRAQRLQDTPIAITATSGAELEAKSVESVTDLTAIAPNVNLSQATGLNGSAIQAYIRGIGQNDSSFALEPGVGIYIDDVYYGTTFGAILELNDLDRVEVLRGPQGTLSGKNSIGGSIKLFSKKPDGNGGGFLEASTGSYGRLDFKGSADFTIADGLYARVSGMSKHTDGYMTLLDYGCLYPDSGITATTGSKSCKTGTEGGIDIHGGRLALRYQPDGSPLEINLVGDYSQNNSEQVATKLIAADNSAVRSYVADDASAGVPFDSRFITGAHSYTSYANYASGGNYDSVFGPYQVEPGSFTTSPENTAKAWGVAGHVDYQLGDHLALTSITAYREAHGKTGIDLDGSPLSLLTQEFTYGHKQFTQELRLSAQLGTLADMTVGGYYYNARDRITGRVLLPTSQLDFIQDDPVTNRSTSAFVHGELHLTDALNLIGGLRYTDDKKTYVFHRSNTDGSVPDGASLVNLLVVGLNDQSSTYTGDRIDWRLGANYRFSPELMVYAQVATGYKGGGTNPRPYVVDQIVTFDPETLVTYEAGFKSDLLDRRLRFNGTFFYNDYKNIQINRYTCSESVLSTCSEPANAGNAHVWGLEGELFAEPLDGLQIDGSFGYLHFQYTSVDASTGVSLAMKAPFNPSWQSSAGVQYKADLGHGIGTLTPRFDWTYQSAFYFNSVNADTNKVAARSLFNLRLTYASHDGDWELSSAITNLFDKFYYTGKADNYSNYGVVTGAVGRPREWFVALRRSF</sequence>
<feature type="domain" description="TonB-dependent receptor plug" evidence="16">
    <location>
        <begin position="73"/>
        <end position="182"/>
    </location>
</feature>
<gene>
    <name evidence="17" type="ORF">MTR62_03635</name>
</gene>
<dbReference type="SUPFAM" id="SSF56935">
    <property type="entry name" value="Porins"/>
    <property type="match status" value="1"/>
</dbReference>
<dbReference type="PANTHER" id="PTHR32552">
    <property type="entry name" value="FERRICHROME IRON RECEPTOR-RELATED"/>
    <property type="match status" value="1"/>
</dbReference>
<evidence type="ECO:0000256" key="2">
    <source>
        <dbReference type="ARBA" id="ARBA00022448"/>
    </source>
</evidence>
<keyword evidence="14" id="KW-0732">Signal</keyword>
<evidence type="ECO:0000256" key="10">
    <source>
        <dbReference type="ARBA" id="ARBA00023237"/>
    </source>
</evidence>
<keyword evidence="5 11" id="KW-0812">Transmembrane</keyword>
<organism evidence="17 18">
    <name type="scientific">Novosphingobium organovorum</name>
    <dbReference type="NCBI Taxonomy" id="2930092"/>
    <lineage>
        <taxon>Bacteria</taxon>
        <taxon>Pseudomonadati</taxon>
        <taxon>Pseudomonadota</taxon>
        <taxon>Alphaproteobacteria</taxon>
        <taxon>Sphingomonadales</taxon>
        <taxon>Sphingomonadaceae</taxon>
        <taxon>Novosphingobium</taxon>
    </lineage>
</organism>
<dbReference type="PANTHER" id="PTHR32552:SF81">
    <property type="entry name" value="TONB-DEPENDENT OUTER MEMBRANE RECEPTOR"/>
    <property type="match status" value="1"/>
</dbReference>
<proteinExistence type="inferred from homology"/>
<evidence type="ECO:0000313" key="18">
    <source>
        <dbReference type="Proteomes" id="UP001162881"/>
    </source>
</evidence>
<keyword evidence="8 12" id="KW-0798">TonB box</keyword>
<dbReference type="Pfam" id="PF07715">
    <property type="entry name" value="Plug"/>
    <property type="match status" value="1"/>
</dbReference>
<keyword evidence="9 11" id="KW-0472">Membrane</keyword>
<evidence type="ECO:0000256" key="1">
    <source>
        <dbReference type="ARBA" id="ARBA00004571"/>
    </source>
</evidence>
<evidence type="ECO:0000256" key="8">
    <source>
        <dbReference type="ARBA" id="ARBA00023077"/>
    </source>
</evidence>
<evidence type="ECO:0000256" key="11">
    <source>
        <dbReference type="PROSITE-ProRule" id="PRU01360"/>
    </source>
</evidence>
<dbReference type="EMBL" id="JALHLF010000007">
    <property type="protein sequence ID" value="MCJ2181800.1"/>
    <property type="molecule type" value="Genomic_DNA"/>
</dbReference>
<evidence type="ECO:0000256" key="6">
    <source>
        <dbReference type="ARBA" id="ARBA00023004"/>
    </source>
</evidence>
<feature type="domain" description="TonB-dependent receptor-like beta-barrel" evidence="15">
    <location>
        <begin position="399"/>
        <end position="771"/>
    </location>
</feature>
<dbReference type="PROSITE" id="PS52016">
    <property type="entry name" value="TONB_DEPENDENT_REC_3"/>
    <property type="match status" value="1"/>
</dbReference>
<evidence type="ECO:0000259" key="15">
    <source>
        <dbReference type="Pfam" id="PF00593"/>
    </source>
</evidence>
<evidence type="ECO:0000256" key="9">
    <source>
        <dbReference type="ARBA" id="ARBA00023136"/>
    </source>
</evidence>
<keyword evidence="3 11" id="KW-1134">Transmembrane beta strand</keyword>
<evidence type="ECO:0000256" key="14">
    <source>
        <dbReference type="SAM" id="SignalP"/>
    </source>
</evidence>
<dbReference type="Gene3D" id="2.40.170.20">
    <property type="entry name" value="TonB-dependent receptor, beta-barrel domain"/>
    <property type="match status" value="1"/>
</dbReference>
<dbReference type="InterPro" id="IPR012910">
    <property type="entry name" value="Plug_dom"/>
</dbReference>
<evidence type="ECO:0000256" key="13">
    <source>
        <dbReference type="SAM" id="MobiDB-lite"/>
    </source>
</evidence>
<keyword evidence="10 11" id="KW-0998">Cell outer membrane</keyword>